<dbReference type="EMBL" id="JACVDA010000010">
    <property type="protein sequence ID" value="MBK1468567.1"/>
    <property type="molecule type" value="Genomic_DNA"/>
</dbReference>
<evidence type="ECO:0000313" key="2">
    <source>
        <dbReference type="Proteomes" id="UP000823123"/>
    </source>
</evidence>
<comment type="caution">
    <text evidence="1">The sequence shown here is derived from an EMBL/GenBank/DDBJ whole genome shotgun (WGS) entry which is preliminary data.</text>
</comment>
<name>A0ABS1C8Y8_9FIRM</name>
<organism evidence="1 2">
    <name type="scientific">Parvimonas parva</name>
    <dbReference type="NCBI Taxonomy" id="2769485"/>
    <lineage>
        <taxon>Bacteria</taxon>
        <taxon>Bacillati</taxon>
        <taxon>Bacillota</taxon>
        <taxon>Tissierellia</taxon>
        <taxon>Tissierellales</taxon>
        <taxon>Peptoniphilaceae</taxon>
        <taxon>Parvimonas</taxon>
    </lineage>
</organism>
<dbReference type="Proteomes" id="UP000823123">
    <property type="component" value="Unassembled WGS sequence"/>
</dbReference>
<sequence length="310" mass="35242">MNIPGRTCPLDYDIEREVFESEIPTAVVLYVVGGLYGNKFALDEIEKMKLEEEFSVSIIYNGDIHWFDKDIATFKYIESFVTTALLGNVEAEILRKEDLQVGCGCSYPSCVSDVVVKRSNEIHRLLKNSVEKDEEILNSFSKRKKAMIVSVGDKKIFITHGDEKSLAGWGLSREELSDLDRQKELVNWFSEHKIDIIACTHTCSPAMLKLDSKVVINNGASGMPNYKNRLSGNIIRISKIKSNRAICRTKIDDIYVELVAVNYDTDAFLNWFDNLWDKKSPASLSYRTRIIKGTKDEIKDSIINGFEICK</sequence>
<gene>
    <name evidence="1" type="ORF">IBJ83_04450</name>
</gene>
<evidence type="ECO:0000313" key="1">
    <source>
        <dbReference type="EMBL" id="MBK1468567.1"/>
    </source>
</evidence>
<dbReference type="SUPFAM" id="SSF56300">
    <property type="entry name" value="Metallo-dependent phosphatases"/>
    <property type="match status" value="1"/>
</dbReference>
<keyword evidence="2" id="KW-1185">Reference proteome</keyword>
<protein>
    <submittedName>
        <fullName evidence="1">Calcineurin phosphoesterase</fullName>
    </submittedName>
</protein>
<accession>A0ABS1C8Y8</accession>
<dbReference type="Gene3D" id="3.60.21.10">
    <property type="match status" value="1"/>
</dbReference>
<reference evidence="1 2" key="1">
    <citation type="submission" date="2020-09" db="EMBL/GenBank/DDBJ databases">
        <title>Parvimonas S3374 sp. nov.</title>
        <authorList>
            <person name="Buhl M."/>
        </authorList>
    </citation>
    <scope>NUCLEOTIDE SEQUENCE [LARGE SCALE GENOMIC DNA]</scope>
    <source>
        <strain evidence="1 2">S3374</strain>
    </source>
</reference>
<dbReference type="InterPro" id="IPR029052">
    <property type="entry name" value="Metallo-depent_PP-like"/>
</dbReference>
<proteinExistence type="predicted"/>
<dbReference type="RefSeq" id="WP_201275537.1">
    <property type="nucleotide sequence ID" value="NZ_JACVDA010000010.1"/>
</dbReference>